<dbReference type="InterPro" id="IPR042099">
    <property type="entry name" value="ANL_N_sf"/>
</dbReference>
<organism evidence="4 5">
    <name type="scientific">Chlamydomonas reinhardtii</name>
    <name type="common">Chlamydomonas smithii</name>
    <dbReference type="NCBI Taxonomy" id="3055"/>
    <lineage>
        <taxon>Eukaryota</taxon>
        <taxon>Viridiplantae</taxon>
        <taxon>Chlorophyta</taxon>
        <taxon>core chlorophytes</taxon>
        <taxon>Chlorophyceae</taxon>
        <taxon>CS clade</taxon>
        <taxon>Chlamydomonadales</taxon>
        <taxon>Chlamydomonadaceae</taxon>
        <taxon>Chlamydomonas</taxon>
    </lineage>
</organism>
<evidence type="ECO:0000313" key="5">
    <source>
        <dbReference type="Proteomes" id="UP000006906"/>
    </source>
</evidence>
<feature type="domain" description="AMP-binding enzyme C-terminal" evidence="3">
    <location>
        <begin position="370"/>
        <end position="424"/>
    </location>
</feature>
<dbReference type="STRING" id="3055.A0A2K3D0R7"/>
<dbReference type="FunCoup" id="A0A2K3D0R7">
    <property type="interactions" value="1482"/>
</dbReference>
<feature type="domain" description="AMP-dependent synthetase/ligase" evidence="2">
    <location>
        <begin position="7"/>
        <end position="195"/>
    </location>
</feature>
<keyword evidence="5" id="KW-1185">Reference proteome</keyword>
<dbReference type="EMBL" id="CM008974">
    <property type="protein sequence ID" value="PNW74117.1"/>
    <property type="molecule type" value="Genomic_DNA"/>
</dbReference>
<dbReference type="InterPro" id="IPR025110">
    <property type="entry name" value="AMP-bd_C"/>
</dbReference>
<dbReference type="InterPro" id="IPR000873">
    <property type="entry name" value="AMP-dep_synth/lig_dom"/>
</dbReference>
<dbReference type="RefSeq" id="XP_042917642.1">
    <property type="nucleotide sequence ID" value="XM_043069667.1"/>
</dbReference>
<dbReference type="PROSITE" id="PS00455">
    <property type="entry name" value="AMP_BINDING"/>
    <property type="match status" value="1"/>
</dbReference>
<dbReference type="GO" id="GO:0016405">
    <property type="term" value="F:CoA-ligase activity"/>
    <property type="evidence" value="ECO:0000318"/>
    <property type="project" value="GO_Central"/>
</dbReference>
<dbReference type="AlphaFoldDB" id="A0A2K3D0R7"/>
<evidence type="ECO:0000256" key="1">
    <source>
        <dbReference type="ARBA" id="ARBA00006432"/>
    </source>
</evidence>
<dbReference type="InterPro" id="IPR045851">
    <property type="entry name" value="AMP-bd_C_sf"/>
</dbReference>
<dbReference type="InParanoid" id="A0A2K3D0R7"/>
<proteinExistence type="inferred from homology"/>
<dbReference type="Gramene" id="PNW74117">
    <property type="protein sequence ID" value="PNW74117"/>
    <property type="gene ID" value="CHLRE_13g586000v5"/>
</dbReference>
<feature type="domain" description="AMP-dependent synthetase/ligase" evidence="2">
    <location>
        <begin position="197"/>
        <end position="259"/>
    </location>
</feature>
<sequence length="439" mass="44732">MSKLLARASKNVGRTAVISNKQAFSYDQLLNAAEAIRADLAKKLAAPGAAAAAGPSAPPRVGLYAAPGPEYLAATWAVWQAGGVVVPLATSHPPPELSYVCGDAGVAAVLAPADQEAKLGPITHEHGCSLQLLPSLVGQPLQPHSAAATATATADASEAAADAAAEALADVGGSSRGGALIIYTSGTTGKPKGVLWKELSGSYLLERYGMTEIGMALSNPYTGDRRPGTVGRPLPGVEAALAADGQLLIRGDNVFAEYWGRPAATAEAFDANGFFLTGDTASASGSPPYFTIEGRTSVDIIKSAGYKISALQIESAVLEHPAVAEVAVLGVPDEALGEVITALVAAKQPEQQPASPSPPPAAAAAAAGAAAVAAAAVAEGGSAAPHAPVSEEELVRHCRERLAPYQVPKRWRWISALPRNAMGKVNKKELLKLYNAGQI</sequence>
<dbReference type="GO" id="GO:0006633">
    <property type="term" value="P:fatty acid biosynthetic process"/>
    <property type="evidence" value="ECO:0000318"/>
    <property type="project" value="GO_Central"/>
</dbReference>
<dbReference type="KEGG" id="cre:CHLRE_13g586000v5"/>
<feature type="domain" description="AMP-binding enzyme C-terminal" evidence="3">
    <location>
        <begin position="312"/>
        <end position="349"/>
    </location>
</feature>
<dbReference type="SUPFAM" id="SSF56801">
    <property type="entry name" value="Acetyl-CoA synthetase-like"/>
    <property type="match status" value="1"/>
</dbReference>
<gene>
    <name evidence="4" type="ORF">CHLRE_13g586000v5</name>
</gene>
<dbReference type="PANTHER" id="PTHR43201:SF8">
    <property type="entry name" value="ACYL-COA SYNTHETASE FAMILY MEMBER 3"/>
    <property type="match status" value="1"/>
</dbReference>
<dbReference type="Proteomes" id="UP000006906">
    <property type="component" value="Chromosome 13"/>
</dbReference>
<reference evidence="4 5" key="1">
    <citation type="journal article" date="2007" name="Science">
        <title>The Chlamydomonas genome reveals the evolution of key animal and plant functions.</title>
        <authorList>
            <person name="Merchant S.S."/>
            <person name="Prochnik S.E."/>
            <person name="Vallon O."/>
            <person name="Harris E.H."/>
            <person name="Karpowicz S.J."/>
            <person name="Witman G.B."/>
            <person name="Terry A."/>
            <person name="Salamov A."/>
            <person name="Fritz-Laylin L.K."/>
            <person name="Marechal-Drouard L."/>
            <person name="Marshall W.F."/>
            <person name="Qu L.H."/>
            <person name="Nelson D.R."/>
            <person name="Sanderfoot A.A."/>
            <person name="Spalding M.H."/>
            <person name="Kapitonov V.V."/>
            <person name="Ren Q."/>
            <person name="Ferris P."/>
            <person name="Lindquist E."/>
            <person name="Shapiro H."/>
            <person name="Lucas S.M."/>
            <person name="Grimwood J."/>
            <person name="Schmutz J."/>
            <person name="Cardol P."/>
            <person name="Cerutti H."/>
            <person name="Chanfreau G."/>
            <person name="Chen C.L."/>
            <person name="Cognat V."/>
            <person name="Croft M.T."/>
            <person name="Dent R."/>
            <person name="Dutcher S."/>
            <person name="Fernandez E."/>
            <person name="Fukuzawa H."/>
            <person name="Gonzalez-Ballester D."/>
            <person name="Gonzalez-Halphen D."/>
            <person name="Hallmann A."/>
            <person name="Hanikenne M."/>
            <person name="Hippler M."/>
            <person name="Inwood W."/>
            <person name="Jabbari K."/>
            <person name="Kalanon M."/>
            <person name="Kuras R."/>
            <person name="Lefebvre P.A."/>
            <person name="Lemaire S.D."/>
            <person name="Lobanov A.V."/>
            <person name="Lohr M."/>
            <person name="Manuell A."/>
            <person name="Meier I."/>
            <person name="Mets L."/>
            <person name="Mittag M."/>
            <person name="Mittelmeier T."/>
            <person name="Moroney J.V."/>
            <person name="Moseley J."/>
            <person name="Napoli C."/>
            <person name="Nedelcu A.M."/>
            <person name="Niyogi K."/>
            <person name="Novoselov S.V."/>
            <person name="Paulsen I.T."/>
            <person name="Pazour G."/>
            <person name="Purton S."/>
            <person name="Ral J.P."/>
            <person name="Riano-Pachon D.M."/>
            <person name="Riekhof W."/>
            <person name="Rymarquis L."/>
            <person name="Schroda M."/>
            <person name="Stern D."/>
            <person name="Umen J."/>
            <person name="Willows R."/>
            <person name="Wilson N."/>
            <person name="Zimmer S.L."/>
            <person name="Allmer J."/>
            <person name="Balk J."/>
            <person name="Bisova K."/>
            <person name="Chen C.J."/>
            <person name="Elias M."/>
            <person name="Gendler K."/>
            <person name="Hauser C."/>
            <person name="Lamb M.R."/>
            <person name="Ledford H."/>
            <person name="Long J.C."/>
            <person name="Minagawa J."/>
            <person name="Page M.D."/>
            <person name="Pan J."/>
            <person name="Pootakham W."/>
            <person name="Roje S."/>
            <person name="Rose A."/>
            <person name="Stahlberg E."/>
            <person name="Terauchi A.M."/>
            <person name="Yang P."/>
            <person name="Ball S."/>
            <person name="Bowler C."/>
            <person name="Dieckmann C.L."/>
            <person name="Gladyshev V.N."/>
            <person name="Green P."/>
            <person name="Jorgensen R."/>
            <person name="Mayfield S."/>
            <person name="Mueller-Roeber B."/>
            <person name="Rajamani S."/>
            <person name="Sayre R.T."/>
            <person name="Brokstein P."/>
            <person name="Dubchak I."/>
            <person name="Goodstein D."/>
            <person name="Hornick L."/>
            <person name="Huang Y.W."/>
            <person name="Jhaveri J."/>
            <person name="Luo Y."/>
            <person name="Martinez D."/>
            <person name="Ngau W.C."/>
            <person name="Otillar B."/>
            <person name="Poliakov A."/>
            <person name="Porter A."/>
            <person name="Szajkowski L."/>
            <person name="Werner G."/>
            <person name="Zhou K."/>
            <person name="Grigoriev I.V."/>
            <person name="Rokhsar D.S."/>
            <person name="Grossman A.R."/>
        </authorList>
    </citation>
    <scope>NUCLEOTIDE SEQUENCE [LARGE SCALE GENOMIC DNA]</scope>
    <source>
        <strain evidence="5">CC-503</strain>
    </source>
</reference>
<dbReference type="PANTHER" id="PTHR43201">
    <property type="entry name" value="ACYL-COA SYNTHETASE"/>
    <property type="match status" value="1"/>
</dbReference>
<protein>
    <recommendedName>
        <fullName evidence="6">AMP-dependent synthetase/ligase domain-containing protein</fullName>
    </recommendedName>
</protein>
<dbReference type="InterPro" id="IPR020845">
    <property type="entry name" value="AMP-binding_CS"/>
</dbReference>
<accession>A0A2K3D0R7</accession>
<dbReference type="GeneID" id="5719403"/>
<dbReference type="OrthoDB" id="2962993at2759"/>
<name>A0A2K3D0R7_CHLRE</name>
<comment type="similarity">
    <text evidence="1">Belongs to the ATP-dependent AMP-binding enzyme family.</text>
</comment>
<dbReference type="Gene3D" id="3.30.300.30">
    <property type="match status" value="1"/>
</dbReference>
<dbReference type="Pfam" id="PF00501">
    <property type="entry name" value="AMP-binding"/>
    <property type="match status" value="2"/>
</dbReference>
<evidence type="ECO:0000313" key="4">
    <source>
        <dbReference type="EMBL" id="PNW74117.1"/>
    </source>
</evidence>
<dbReference type="ExpressionAtlas" id="A0A2K3D0R7">
    <property type="expression patterns" value="baseline"/>
</dbReference>
<dbReference type="Gene3D" id="3.40.50.12780">
    <property type="entry name" value="N-terminal domain of ligase-like"/>
    <property type="match status" value="2"/>
</dbReference>
<evidence type="ECO:0000259" key="2">
    <source>
        <dbReference type="Pfam" id="PF00501"/>
    </source>
</evidence>
<evidence type="ECO:0000259" key="3">
    <source>
        <dbReference type="Pfam" id="PF13193"/>
    </source>
</evidence>
<evidence type="ECO:0008006" key="6">
    <source>
        <dbReference type="Google" id="ProtNLM"/>
    </source>
</evidence>
<dbReference type="Pfam" id="PF13193">
    <property type="entry name" value="AMP-binding_C"/>
    <property type="match status" value="2"/>
</dbReference>